<organism evidence="3">
    <name type="scientific">marine metagenome</name>
    <dbReference type="NCBI Taxonomy" id="408172"/>
    <lineage>
        <taxon>unclassified sequences</taxon>
        <taxon>metagenomes</taxon>
        <taxon>ecological metagenomes</taxon>
    </lineage>
</organism>
<evidence type="ECO:0000313" key="3">
    <source>
        <dbReference type="EMBL" id="SVA55938.1"/>
    </source>
</evidence>
<dbReference type="PANTHER" id="PTHR32125">
    <property type="entry name" value="2-C-METHYL-D-ERYTHRITOL 4-PHOSPHATE CYTIDYLYLTRANSFERASE, CHLOROPLASTIC"/>
    <property type="match status" value="1"/>
</dbReference>
<dbReference type="EMBL" id="UINC01012868">
    <property type="protein sequence ID" value="SVA55938.1"/>
    <property type="molecule type" value="Genomic_DNA"/>
</dbReference>
<dbReference type="InterPro" id="IPR034683">
    <property type="entry name" value="IspD/TarI"/>
</dbReference>
<dbReference type="InterPro" id="IPR001228">
    <property type="entry name" value="IspD"/>
</dbReference>
<evidence type="ECO:0000256" key="1">
    <source>
        <dbReference type="ARBA" id="ARBA00022679"/>
    </source>
</evidence>
<dbReference type="FunFam" id="3.90.550.10:FF:000003">
    <property type="entry name" value="2-C-methyl-D-erythritol 4-phosphate cytidylyltransferase"/>
    <property type="match status" value="1"/>
</dbReference>
<dbReference type="GO" id="GO:0050518">
    <property type="term" value="F:2-C-methyl-D-erythritol 4-phosphate cytidylyltransferase activity"/>
    <property type="evidence" value="ECO:0007669"/>
    <property type="project" value="InterPro"/>
</dbReference>
<keyword evidence="1" id="KW-0808">Transferase</keyword>
<dbReference type="AlphaFoldDB" id="A0A381WUK9"/>
<evidence type="ECO:0008006" key="4">
    <source>
        <dbReference type="Google" id="ProtNLM"/>
    </source>
</evidence>
<name>A0A381WUK9_9ZZZZ</name>
<proteinExistence type="inferred from homology"/>
<protein>
    <recommendedName>
        <fullName evidence="4">2-C-methyl-D-erythritol 4-phosphate cytidylyltransferase</fullName>
    </recommendedName>
</protein>
<dbReference type="Gene3D" id="3.90.550.10">
    <property type="entry name" value="Spore Coat Polysaccharide Biosynthesis Protein SpsA, Chain A"/>
    <property type="match status" value="1"/>
</dbReference>
<gene>
    <name evidence="3" type="ORF">METZ01_LOCUS108792</name>
</gene>
<accession>A0A381WUK9</accession>
<dbReference type="InterPro" id="IPR050088">
    <property type="entry name" value="IspD/TarI_cytidylyltransf_bact"/>
</dbReference>
<dbReference type="InterPro" id="IPR029044">
    <property type="entry name" value="Nucleotide-diphossugar_trans"/>
</dbReference>
<sequence>MNNSATDITSNSNRVSAAAVLVAAGSGSRMNGGDKIFQGLCSRPLIEHSISVFMESGLFQTTILVLSKNNIDKAHDLLSDRISEGLILTTGGIRRQDSVLRGLEKIHNASVVAIHDGARPCVTELLLKEGLQKVTKTGAAIPVIPVTDTVKSVNKYGRVERTVPREELKFSQTPQFFSVDLIKKAHKEISGNVTDDASMVEMIGGEVEVFDGDAQNLKITTFDDIAIAQSILEARKCYVGK</sequence>
<dbReference type="Pfam" id="PF01128">
    <property type="entry name" value="IspD"/>
    <property type="match status" value="1"/>
</dbReference>
<dbReference type="NCBIfam" id="TIGR00453">
    <property type="entry name" value="ispD"/>
    <property type="match status" value="1"/>
</dbReference>
<keyword evidence="2" id="KW-0548">Nucleotidyltransferase</keyword>
<dbReference type="CDD" id="cd02516">
    <property type="entry name" value="CDP-ME_synthetase"/>
    <property type="match status" value="1"/>
</dbReference>
<dbReference type="SUPFAM" id="SSF53448">
    <property type="entry name" value="Nucleotide-diphospho-sugar transferases"/>
    <property type="match status" value="1"/>
</dbReference>
<dbReference type="PANTHER" id="PTHR32125:SF4">
    <property type="entry name" value="2-C-METHYL-D-ERYTHRITOL 4-PHOSPHATE CYTIDYLYLTRANSFERASE, CHLOROPLASTIC"/>
    <property type="match status" value="1"/>
</dbReference>
<reference evidence="3" key="1">
    <citation type="submission" date="2018-05" db="EMBL/GenBank/DDBJ databases">
        <authorList>
            <person name="Lanie J.A."/>
            <person name="Ng W.-L."/>
            <person name="Kazmierczak K.M."/>
            <person name="Andrzejewski T.M."/>
            <person name="Davidsen T.M."/>
            <person name="Wayne K.J."/>
            <person name="Tettelin H."/>
            <person name="Glass J.I."/>
            <person name="Rusch D."/>
            <person name="Podicherti R."/>
            <person name="Tsui H.-C.T."/>
            <person name="Winkler M.E."/>
        </authorList>
    </citation>
    <scope>NUCLEOTIDE SEQUENCE</scope>
</reference>
<evidence type="ECO:0000256" key="2">
    <source>
        <dbReference type="ARBA" id="ARBA00022695"/>
    </source>
</evidence>
<dbReference type="GO" id="GO:0008299">
    <property type="term" value="P:isoprenoid biosynthetic process"/>
    <property type="evidence" value="ECO:0007669"/>
    <property type="project" value="InterPro"/>
</dbReference>
<dbReference type="HAMAP" id="MF_00108">
    <property type="entry name" value="IspD"/>
    <property type="match status" value="1"/>
</dbReference>